<proteinExistence type="predicted"/>
<dbReference type="AlphaFoldDB" id="A0A9N9MNA0"/>
<evidence type="ECO:0000313" key="3">
    <source>
        <dbReference type="Proteomes" id="UP001152799"/>
    </source>
</evidence>
<reference evidence="2" key="1">
    <citation type="submission" date="2022-01" db="EMBL/GenBank/DDBJ databases">
        <authorList>
            <person name="King R."/>
        </authorList>
    </citation>
    <scope>NUCLEOTIDE SEQUENCE</scope>
</reference>
<dbReference type="EMBL" id="OU892279">
    <property type="protein sequence ID" value="CAG9765763.1"/>
    <property type="molecule type" value="Genomic_DNA"/>
</dbReference>
<sequence>MIHNKCNVPVTDLPEADRVRDDPDDADILKQPGEEENPGQLEDDVDDVPQSSWQSQHRQTKRPGCWTSKNECRWKFPKTRNQISFFYKRPHGTELYHRGQDLVVDNSWIIPYNPTLLVRYNCHINLELFVGNPIQICRHSNAYINKGLDSINLRCVEFGFDETTNTVIWDEPAAYVKMRNIGPHGAIYRILGLSCFQISHSVVTLPVDLENEQFEIFYEV</sequence>
<feature type="region of interest" description="Disordered" evidence="1">
    <location>
        <begin position="1"/>
        <end position="64"/>
    </location>
</feature>
<name>A0A9N9MNA0_9CUCU</name>
<feature type="compositionally biased region" description="Acidic residues" evidence="1">
    <location>
        <begin position="34"/>
        <end position="47"/>
    </location>
</feature>
<organism evidence="2 3">
    <name type="scientific">Ceutorhynchus assimilis</name>
    <name type="common">cabbage seed weevil</name>
    <dbReference type="NCBI Taxonomy" id="467358"/>
    <lineage>
        <taxon>Eukaryota</taxon>
        <taxon>Metazoa</taxon>
        <taxon>Ecdysozoa</taxon>
        <taxon>Arthropoda</taxon>
        <taxon>Hexapoda</taxon>
        <taxon>Insecta</taxon>
        <taxon>Pterygota</taxon>
        <taxon>Neoptera</taxon>
        <taxon>Endopterygota</taxon>
        <taxon>Coleoptera</taxon>
        <taxon>Polyphaga</taxon>
        <taxon>Cucujiformia</taxon>
        <taxon>Curculionidae</taxon>
        <taxon>Ceutorhynchinae</taxon>
        <taxon>Ceutorhynchus</taxon>
    </lineage>
</organism>
<evidence type="ECO:0000256" key="1">
    <source>
        <dbReference type="SAM" id="MobiDB-lite"/>
    </source>
</evidence>
<keyword evidence="3" id="KW-1185">Reference proteome</keyword>
<dbReference type="Proteomes" id="UP001152799">
    <property type="component" value="Chromosome 3"/>
</dbReference>
<gene>
    <name evidence="2" type="ORF">CEUTPL_LOCUS6366</name>
</gene>
<protein>
    <submittedName>
        <fullName evidence="2">Uncharacterized protein</fullName>
    </submittedName>
</protein>
<dbReference type="OrthoDB" id="10058710at2759"/>
<accession>A0A9N9MNA0</accession>
<evidence type="ECO:0000313" key="2">
    <source>
        <dbReference type="EMBL" id="CAG9765763.1"/>
    </source>
</evidence>